<dbReference type="Pfam" id="PF13379">
    <property type="entry name" value="NMT1_2"/>
    <property type="match status" value="1"/>
</dbReference>
<sequence length="450" mass="48954">MGGFLLASLVFSAVLVWGNEGHSKTHDSTKLRIGFLKQINAAPIIIAMEKGFFKQEGLTVTLEPQSDWEALETRLLDGDLDASQAPAAVPLATRIGYGRRADLVVPLVLGTHGNAVTLSTVLRDQLAVRNTRGEPLNADILGPAIADYQRRGQRLNLAAGNALGASNFQLRYWLAASGISPGFFTTEDSSGDFNGDVRIWEMRAARMQATLEAGGIDGFSSGEPWHQLATEAGSGVGVVSSRDIHANCAGTVFAVPEEFSNQHLKETLGLTRALIRAARWLDADNGANRDEAAKILSAPQYVGIDASYILRALDDHAEEKADGDRDVGGASLFFKNDVSFPDLTDAVWYLTQMRRWGQIESFHPDIWYDGMAHSVFRPDLYLAAARGLVKDGYASAEDFPWSSNGYLSRGENIFIDGKSFDPESPNAYIDSFPIGLKGRETIGRVSENRQ</sequence>
<gene>
    <name evidence="1" type="ORF">DW2_03029</name>
</gene>
<dbReference type="PANTHER" id="PTHR30024">
    <property type="entry name" value="ALIPHATIC SULFONATES-BINDING PROTEIN-RELATED"/>
    <property type="match status" value="1"/>
</dbReference>
<dbReference type="Gene3D" id="3.40.190.10">
    <property type="entry name" value="Periplasmic binding protein-like II"/>
    <property type="match status" value="2"/>
</dbReference>
<dbReference type="PATRIC" id="fig|1317124.6.peg.608"/>
<reference evidence="2" key="1">
    <citation type="submission" date="2013-04" db="EMBL/GenBank/DDBJ databases">
        <title>Thioclava sp. 13D2W-2 Genome Sequencing.</title>
        <authorList>
            <person name="Lai Q."/>
            <person name="Li G."/>
            <person name="Shao Z."/>
        </authorList>
    </citation>
    <scope>NUCLEOTIDE SEQUENCE [LARGE SCALE GENOMIC DNA]</scope>
    <source>
        <strain evidence="2">13D2W-2</strain>
    </source>
</reference>
<dbReference type="Proteomes" id="UP000028607">
    <property type="component" value="Unassembled WGS sequence"/>
</dbReference>
<proteinExistence type="predicted"/>
<dbReference type="EMBL" id="AQRC01000002">
    <property type="protein sequence ID" value="KFE36248.1"/>
    <property type="molecule type" value="Genomic_DNA"/>
</dbReference>
<keyword evidence="2" id="KW-1185">Reference proteome</keyword>
<organism evidence="1 2">
    <name type="scientific">Thioclava atlantica</name>
    <dbReference type="NCBI Taxonomy" id="1317124"/>
    <lineage>
        <taxon>Bacteria</taxon>
        <taxon>Pseudomonadati</taxon>
        <taxon>Pseudomonadota</taxon>
        <taxon>Alphaproteobacteria</taxon>
        <taxon>Rhodobacterales</taxon>
        <taxon>Paracoccaceae</taxon>
        <taxon>Thioclava</taxon>
    </lineage>
</organism>
<evidence type="ECO:0000313" key="1">
    <source>
        <dbReference type="EMBL" id="KFE36248.1"/>
    </source>
</evidence>
<protein>
    <submittedName>
        <fullName evidence="1">Nitrate/sulfonate/bicarbonate ABC transporter</fullName>
    </submittedName>
</protein>
<evidence type="ECO:0000313" key="2">
    <source>
        <dbReference type="Proteomes" id="UP000028607"/>
    </source>
</evidence>
<comment type="caution">
    <text evidence="1">The sequence shown here is derived from an EMBL/GenBank/DDBJ whole genome shotgun (WGS) entry which is preliminary data.</text>
</comment>
<dbReference type="AlphaFoldDB" id="A0A085TZV1"/>
<name>A0A085TZV1_9RHOB</name>
<reference evidence="1 2" key="2">
    <citation type="journal article" date="2015" name="Antonie Van Leeuwenhoek">
        <title>Thioclava indica sp. nov., isolated from surface seawater of the Indian Ocean.</title>
        <authorList>
            <person name="Liu Y."/>
            <person name="Lai Q."/>
            <person name="Du J."/>
            <person name="Xu H."/>
            <person name="Jiang L."/>
            <person name="Shao Z."/>
        </authorList>
    </citation>
    <scope>NUCLEOTIDE SEQUENCE [LARGE SCALE GENOMIC DNA]</scope>
    <source>
        <strain evidence="1 2">13D2W-2</strain>
    </source>
</reference>
<dbReference type="SUPFAM" id="SSF53850">
    <property type="entry name" value="Periplasmic binding protein-like II"/>
    <property type="match status" value="1"/>
</dbReference>
<accession>A0A085TZV1</accession>
<dbReference type="PANTHER" id="PTHR30024:SF43">
    <property type="entry name" value="BLL4572 PROTEIN"/>
    <property type="match status" value="1"/>
</dbReference>
<dbReference type="STRING" id="1317124.DW2_03029"/>
<dbReference type="eggNOG" id="COG0715">
    <property type="taxonomic scope" value="Bacteria"/>
</dbReference>